<reference evidence="6 7" key="1">
    <citation type="journal article" date="2011" name="Stand. Genomic Sci.">
        <title>Complete genome sequence of the thermophilic sulfur-reducer Hippea maritima type strain (MH(2)).</title>
        <authorList>
            <person name="Huntemann M."/>
            <person name="Lu M."/>
            <person name="Nolan M."/>
            <person name="Lapidus A."/>
            <person name="Lucas S."/>
            <person name="Hammon N."/>
            <person name="Deshpande S."/>
            <person name="Cheng J.F."/>
            <person name="Tapia R."/>
            <person name="Han C."/>
            <person name="Goodwin L."/>
            <person name="Pitluck S."/>
            <person name="Liolios K."/>
            <person name="Pagani I."/>
            <person name="Ivanova N."/>
            <person name="Ovchinikova G."/>
            <person name="Pati A."/>
            <person name="Chen A."/>
            <person name="Palaniappan K."/>
            <person name="Land M."/>
            <person name="Hauser L."/>
            <person name="Jeffries C.D."/>
            <person name="Detter J.C."/>
            <person name="Brambilla E.M."/>
            <person name="Rohde M."/>
            <person name="Spring S."/>
            <person name="Goker M."/>
            <person name="Woyke T."/>
            <person name="Bristow J."/>
            <person name="Eisen J.A."/>
            <person name="Markowitz V."/>
            <person name="Hugenholtz P."/>
            <person name="Kyrpides N.C."/>
            <person name="Klenk H.P."/>
            <person name="Mavromatis K."/>
        </authorList>
    </citation>
    <scope>NUCLEOTIDE SEQUENCE [LARGE SCALE GENOMIC DNA]</scope>
    <source>
        <strain evidence="7">ATCC 700847 / DSM 10411 / MH2</strain>
    </source>
</reference>
<dbReference type="OrthoDB" id="5519778at2"/>
<dbReference type="KEGG" id="hmr:Hipma_0990"/>
<dbReference type="GO" id="GO:0016020">
    <property type="term" value="C:membrane"/>
    <property type="evidence" value="ECO:0007669"/>
    <property type="project" value="UniProtKB-SubCell"/>
</dbReference>
<dbReference type="SUPFAM" id="SSF74653">
    <property type="entry name" value="TolA/TonB C-terminal domain"/>
    <property type="match status" value="1"/>
</dbReference>
<evidence type="ECO:0008006" key="8">
    <source>
        <dbReference type="Google" id="ProtNLM"/>
    </source>
</evidence>
<comment type="subcellular location">
    <subcellularLocation>
        <location evidence="1">Membrane</location>
        <topology evidence="1">Single-pass membrane protein</topology>
    </subcellularLocation>
</comment>
<sequence length="236" mass="27173">MKFVSIFFSILVHLLFVVAFILFNKSHALFVKQAPIYTVNILQIKNEKPKQNKTTKKTSNVIVKKPKHKLKPKMKPKKLKPKPKPKNKIVKKIDVETKIKKLQEQVKVEELREKLLRRKIETLKKHLASQQEAQKSYKKALSAGYVNIIQSSIYNNWGVSKDVIDDNVFITTVKIKLDYKGNLINLRILKSSGNAYFDGTVIDAIRSSEPFTPPPKEILSDGVVEFIITFDSREKQ</sequence>
<evidence type="ECO:0000256" key="3">
    <source>
        <dbReference type="ARBA" id="ARBA00022989"/>
    </source>
</evidence>
<accession>F2LW22</accession>
<reference evidence="7" key="2">
    <citation type="submission" date="2011-03" db="EMBL/GenBank/DDBJ databases">
        <title>The complete genome of Hippea maritima DSM 10411.</title>
        <authorList>
            <consortium name="US DOE Joint Genome Institute (JGI-PGF)"/>
            <person name="Lucas S."/>
            <person name="Copeland A."/>
            <person name="Lapidus A."/>
            <person name="Bruce D."/>
            <person name="Goodwin L."/>
            <person name="Pitluck S."/>
            <person name="Peters L."/>
            <person name="Kyrpides N."/>
            <person name="Mavromatis K."/>
            <person name="Pagani I."/>
            <person name="Ivanova N."/>
            <person name="Mikhailova N."/>
            <person name="Lu M."/>
            <person name="Detter J.C."/>
            <person name="Tapia R."/>
            <person name="Han C."/>
            <person name="Land M."/>
            <person name="Hauser L."/>
            <person name="Markowitz V."/>
            <person name="Cheng J.-F."/>
            <person name="Hugenholtz P."/>
            <person name="Woyke T."/>
            <person name="Wu D."/>
            <person name="Spring S."/>
            <person name="Schroeder M."/>
            <person name="Brambilla E."/>
            <person name="Klenk H.-P."/>
            <person name="Eisen J.A."/>
        </authorList>
    </citation>
    <scope>NUCLEOTIDE SEQUENCE [LARGE SCALE GENOMIC DNA]</scope>
    <source>
        <strain evidence="7">ATCC 700847 / DSM 10411 / MH2</strain>
    </source>
</reference>
<keyword evidence="3" id="KW-1133">Transmembrane helix</keyword>
<dbReference type="EMBL" id="CP002606">
    <property type="protein sequence ID" value="AEA33956.1"/>
    <property type="molecule type" value="Genomic_DNA"/>
</dbReference>
<evidence type="ECO:0000313" key="6">
    <source>
        <dbReference type="EMBL" id="AEA33956.1"/>
    </source>
</evidence>
<evidence type="ECO:0000256" key="1">
    <source>
        <dbReference type="ARBA" id="ARBA00004167"/>
    </source>
</evidence>
<dbReference type="Gene3D" id="3.30.1150.10">
    <property type="match status" value="1"/>
</dbReference>
<feature type="coiled-coil region" evidence="5">
    <location>
        <begin position="92"/>
        <end position="133"/>
    </location>
</feature>
<gene>
    <name evidence="6" type="ordered locus">Hipma_0990</name>
</gene>
<dbReference type="eggNOG" id="COG0810">
    <property type="taxonomic scope" value="Bacteria"/>
</dbReference>
<evidence type="ECO:0000256" key="5">
    <source>
        <dbReference type="SAM" id="Coils"/>
    </source>
</evidence>
<keyword evidence="5" id="KW-0175">Coiled coil</keyword>
<organism evidence="6 7">
    <name type="scientific">Hippea maritima (strain ATCC 700847 / DSM 10411 / MH2)</name>
    <dbReference type="NCBI Taxonomy" id="760142"/>
    <lineage>
        <taxon>Bacteria</taxon>
        <taxon>Pseudomonadati</taxon>
        <taxon>Campylobacterota</taxon>
        <taxon>Desulfurellia</taxon>
        <taxon>Desulfurellales</taxon>
        <taxon>Hippeaceae</taxon>
        <taxon>Hippea</taxon>
    </lineage>
</organism>
<dbReference type="STRING" id="760142.Hipma_0990"/>
<keyword evidence="7" id="KW-1185">Reference proteome</keyword>
<dbReference type="InParanoid" id="F2LW22"/>
<dbReference type="Proteomes" id="UP000008139">
    <property type="component" value="Chromosome"/>
</dbReference>
<name>F2LW22_HIPMA</name>
<dbReference type="Pfam" id="PF13103">
    <property type="entry name" value="TonB_2"/>
    <property type="match status" value="1"/>
</dbReference>
<dbReference type="RefSeq" id="WP_013681995.1">
    <property type="nucleotide sequence ID" value="NC_015318.1"/>
</dbReference>
<dbReference type="NCBIfam" id="TIGR01352">
    <property type="entry name" value="tonB_Cterm"/>
    <property type="match status" value="1"/>
</dbReference>
<keyword evidence="4" id="KW-0472">Membrane</keyword>
<evidence type="ECO:0000313" key="7">
    <source>
        <dbReference type="Proteomes" id="UP000008139"/>
    </source>
</evidence>
<dbReference type="AlphaFoldDB" id="F2LW22"/>
<evidence type="ECO:0000256" key="4">
    <source>
        <dbReference type="ARBA" id="ARBA00023136"/>
    </source>
</evidence>
<dbReference type="HOGENOM" id="CLU_1174119_0_0_7"/>
<protein>
    <recommendedName>
        <fullName evidence="8">TonB family protein</fullName>
    </recommendedName>
</protein>
<proteinExistence type="predicted"/>
<evidence type="ECO:0000256" key="2">
    <source>
        <dbReference type="ARBA" id="ARBA00022692"/>
    </source>
</evidence>
<keyword evidence="2" id="KW-0812">Transmembrane</keyword>
<dbReference type="InterPro" id="IPR006260">
    <property type="entry name" value="TonB/TolA_C"/>
</dbReference>